<dbReference type="AlphaFoldDB" id="R0KDG7"/>
<dbReference type="EMBL" id="KB742451">
    <property type="protein sequence ID" value="EOB08381.1"/>
    <property type="molecule type" value="Genomic_DNA"/>
</dbReference>
<evidence type="ECO:0000313" key="3">
    <source>
        <dbReference type="EMBL" id="EOB08381.1"/>
    </source>
</evidence>
<keyword evidence="4" id="KW-1185">Reference proteome</keyword>
<keyword evidence="1" id="KW-1015">Disulfide bond</keyword>
<gene>
    <name evidence="3" type="ORF">Anapl_08011</name>
</gene>
<dbReference type="GO" id="GO:0007229">
    <property type="term" value="P:integrin-mediated signaling pathway"/>
    <property type="evidence" value="ECO:0007669"/>
    <property type="project" value="UniProtKB-KW"/>
</dbReference>
<dbReference type="InterPro" id="IPR002870">
    <property type="entry name" value="Peptidase_M12B_N"/>
</dbReference>
<accession>R0KDG7</accession>
<reference evidence="4" key="1">
    <citation type="journal article" date="2013" name="Nat. Genet.">
        <title>The duck genome and transcriptome provide insight into an avian influenza virus reservoir species.</title>
        <authorList>
            <person name="Huang Y."/>
            <person name="Li Y."/>
            <person name="Burt D.W."/>
            <person name="Chen H."/>
            <person name="Zhang Y."/>
            <person name="Qian W."/>
            <person name="Kim H."/>
            <person name="Gan S."/>
            <person name="Zhao Y."/>
            <person name="Li J."/>
            <person name="Yi K."/>
            <person name="Feng H."/>
            <person name="Zhu P."/>
            <person name="Li B."/>
            <person name="Liu Q."/>
            <person name="Fairley S."/>
            <person name="Magor K.E."/>
            <person name="Du Z."/>
            <person name="Hu X."/>
            <person name="Goodman L."/>
            <person name="Tafer H."/>
            <person name="Vignal A."/>
            <person name="Lee T."/>
            <person name="Kim K.W."/>
            <person name="Sheng Z."/>
            <person name="An Y."/>
            <person name="Searle S."/>
            <person name="Herrero J."/>
            <person name="Groenen M.A."/>
            <person name="Crooijmans R.P."/>
            <person name="Faraut T."/>
            <person name="Cai Q."/>
            <person name="Webster R.G."/>
            <person name="Aldridge J.R."/>
            <person name="Warren W.C."/>
            <person name="Bartschat S."/>
            <person name="Kehr S."/>
            <person name="Marz M."/>
            <person name="Stadler P.F."/>
            <person name="Smith J."/>
            <person name="Kraus R.H."/>
            <person name="Zhao Y."/>
            <person name="Ren L."/>
            <person name="Fei J."/>
            <person name="Morisson M."/>
            <person name="Kaiser P."/>
            <person name="Griffin D.K."/>
            <person name="Rao M."/>
            <person name="Pitel F."/>
            <person name="Wang J."/>
            <person name="Li N."/>
        </authorList>
    </citation>
    <scope>NUCLEOTIDE SEQUENCE [LARGE SCALE GENOMIC DNA]</scope>
</reference>
<evidence type="ECO:0000256" key="1">
    <source>
        <dbReference type="ARBA" id="ARBA00023157"/>
    </source>
</evidence>
<organism evidence="3 4">
    <name type="scientific">Anas platyrhynchos</name>
    <name type="common">Mallard</name>
    <name type="synonym">Anas boschas</name>
    <dbReference type="NCBI Taxonomy" id="8839"/>
    <lineage>
        <taxon>Eukaryota</taxon>
        <taxon>Metazoa</taxon>
        <taxon>Chordata</taxon>
        <taxon>Craniata</taxon>
        <taxon>Vertebrata</taxon>
        <taxon>Euteleostomi</taxon>
        <taxon>Archelosauria</taxon>
        <taxon>Archosauria</taxon>
        <taxon>Dinosauria</taxon>
        <taxon>Saurischia</taxon>
        <taxon>Theropoda</taxon>
        <taxon>Coelurosauria</taxon>
        <taxon>Aves</taxon>
        <taxon>Neognathae</taxon>
        <taxon>Galloanserae</taxon>
        <taxon>Anseriformes</taxon>
        <taxon>Anatidae</taxon>
        <taxon>Anatinae</taxon>
        <taxon>Anas</taxon>
    </lineage>
</organism>
<name>R0KDG7_ANAPL</name>
<keyword evidence="3" id="KW-0401">Integrin</keyword>
<evidence type="ECO:0000259" key="2">
    <source>
        <dbReference type="Pfam" id="PF01562"/>
    </source>
</evidence>
<protein>
    <submittedName>
        <fullName evidence="3">A disintegrin and metalloproteinase with thrombospondin motifs 20</fullName>
    </submittedName>
</protein>
<evidence type="ECO:0000313" key="4">
    <source>
        <dbReference type="Proteomes" id="UP000296049"/>
    </source>
</evidence>
<proteinExistence type="predicted"/>
<dbReference type="Proteomes" id="UP000296049">
    <property type="component" value="Unassembled WGS sequence"/>
</dbReference>
<dbReference type="Pfam" id="PF01562">
    <property type="entry name" value="Pep_M12B_propep"/>
    <property type="match status" value="1"/>
</dbReference>
<feature type="domain" description="Peptidase M12B propeptide" evidence="2">
    <location>
        <begin position="20"/>
        <end position="84"/>
    </location>
</feature>
<sequence length="132" mass="14542">MSSAKLSLARITSAGGRGARGIRRSPWLSFRTHYQLAAYGQVFQLNLSADAAFIAAQYTTVHVGAPREQVTPDLRHCFYRGHVNAQEAHMAVFSICGGLVAAIYKDSSIGNLINIVIVKLIVIHNEQVWYLK</sequence>